<evidence type="ECO:0000256" key="1">
    <source>
        <dbReference type="PIRSR" id="PIRSR634015-1"/>
    </source>
</evidence>
<dbReference type="PANTHER" id="PTHR45726:SF3">
    <property type="entry name" value="LEUKOTRIENE A-4 HYDROLASE"/>
    <property type="match status" value="1"/>
</dbReference>
<reference evidence="5 6" key="1">
    <citation type="submission" date="2024-04" db="EMBL/GenBank/DDBJ databases">
        <title>Novel genus in family Flammeovirgaceae.</title>
        <authorList>
            <person name="Nguyen T.H."/>
            <person name="Vuong T.Q."/>
            <person name="Le H."/>
            <person name="Kim S.-G."/>
        </authorList>
    </citation>
    <scope>NUCLEOTIDE SEQUENCE [LARGE SCALE GENOMIC DNA]</scope>
    <source>
        <strain evidence="5 6">JCM 23209</strain>
    </source>
</reference>
<keyword evidence="5" id="KW-0645">Protease</keyword>
<dbReference type="GO" id="GO:0008237">
    <property type="term" value="F:metallopeptidase activity"/>
    <property type="evidence" value="ECO:0007669"/>
    <property type="project" value="InterPro"/>
</dbReference>
<keyword evidence="3" id="KW-0732">Signal</keyword>
<dbReference type="PANTHER" id="PTHR45726">
    <property type="entry name" value="LEUKOTRIENE A-4 HYDROLASE"/>
    <property type="match status" value="1"/>
</dbReference>
<feature type="chain" id="PRO_5044027140" evidence="3">
    <location>
        <begin position="25"/>
        <end position="630"/>
    </location>
</feature>
<keyword evidence="2" id="KW-0479">Metal-binding</keyword>
<evidence type="ECO:0000256" key="3">
    <source>
        <dbReference type="SAM" id="SignalP"/>
    </source>
</evidence>
<feature type="active site" description="Proton donor" evidence="1">
    <location>
        <position position="437"/>
    </location>
</feature>
<keyword evidence="6" id="KW-1185">Reference proteome</keyword>
<dbReference type="AlphaFoldDB" id="A0AAW9S5S2"/>
<dbReference type="InterPro" id="IPR014782">
    <property type="entry name" value="Peptidase_M1_dom"/>
</dbReference>
<dbReference type="EC" id="3.4.11.-" evidence="5"/>
<dbReference type="Proteomes" id="UP001403385">
    <property type="component" value="Unassembled WGS sequence"/>
</dbReference>
<protein>
    <submittedName>
        <fullName evidence="5">M1 family metallopeptidase</fullName>
        <ecNumber evidence="5">3.4.11.-</ecNumber>
    </submittedName>
</protein>
<feature type="domain" description="Peptidase M1 membrane alanine aminopeptidase" evidence="4">
    <location>
        <begin position="343"/>
        <end position="492"/>
    </location>
</feature>
<gene>
    <name evidence="5" type="ORF">AAG747_04080</name>
</gene>
<dbReference type="RefSeq" id="WP_346819857.1">
    <property type="nucleotide sequence ID" value="NZ_JBDKWZ010000002.1"/>
</dbReference>
<dbReference type="InterPro" id="IPR034015">
    <property type="entry name" value="M1_LTA4H"/>
</dbReference>
<dbReference type="GO" id="GO:0004177">
    <property type="term" value="F:aminopeptidase activity"/>
    <property type="evidence" value="ECO:0007669"/>
    <property type="project" value="UniProtKB-KW"/>
</dbReference>
<feature type="binding site" evidence="2">
    <location>
        <position position="377"/>
    </location>
    <ligand>
        <name>Zn(2+)</name>
        <dbReference type="ChEBI" id="CHEBI:29105"/>
        <note>catalytic</note>
    </ligand>
</feature>
<evidence type="ECO:0000313" key="5">
    <source>
        <dbReference type="EMBL" id="MEN7547070.1"/>
    </source>
</evidence>
<feature type="signal peptide" evidence="3">
    <location>
        <begin position="1"/>
        <end position="24"/>
    </location>
</feature>
<evidence type="ECO:0000256" key="2">
    <source>
        <dbReference type="PIRSR" id="PIRSR634015-3"/>
    </source>
</evidence>
<dbReference type="SUPFAM" id="SSF55486">
    <property type="entry name" value="Metalloproteases ('zincins'), catalytic domain"/>
    <property type="match status" value="1"/>
</dbReference>
<feature type="active site" description="Proton acceptor" evidence="1">
    <location>
        <position position="355"/>
    </location>
</feature>
<name>A0AAW9S5S2_9BACT</name>
<keyword evidence="5" id="KW-0378">Hydrolase</keyword>
<dbReference type="Gene3D" id="1.10.390.10">
    <property type="entry name" value="Neutral Protease Domain 2"/>
    <property type="match status" value="1"/>
</dbReference>
<dbReference type="EMBL" id="JBDKWZ010000002">
    <property type="protein sequence ID" value="MEN7547070.1"/>
    <property type="molecule type" value="Genomic_DNA"/>
</dbReference>
<proteinExistence type="predicted"/>
<feature type="binding site" evidence="2">
    <location>
        <position position="358"/>
    </location>
    <ligand>
        <name>Zn(2+)</name>
        <dbReference type="ChEBI" id="CHEBI:29105"/>
        <note>catalytic</note>
    </ligand>
</feature>
<keyword evidence="2" id="KW-0862">Zinc</keyword>
<dbReference type="InterPro" id="IPR027268">
    <property type="entry name" value="Peptidase_M4/M1_CTD_sf"/>
</dbReference>
<evidence type="ECO:0000259" key="4">
    <source>
        <dbReference type="Pfam" id="PF01433"/>
    </source>
</evidence>
<dbReference type="GO" id="GO:0008270">
    <property type="term" value="F:zinc ion binding"/>
    <property type="evidence" value="ECO:0007669"/>
    <property type="project" value="InterPro"/>
</dbReference>
<keyword evidence="5" id="KW-0031">Aminopeptidase</keyword>
<sequence>MKIYNTFKVLFLAWGIPLMAYAQANSRWQQRVEYQMEIDFDVQKHQFKGEQKLTYFNNSPDTLHKVFYHLYFNAFQPGSMMDVRSRTIADPDRRVQDRIYHLKSDEIGYHNVRKLTQNGKVLQFSTEGTTLEVTLAEPVLPGKKVVFEMSFESQVPVQIRRSGRMNKEGIDYTMTQWFPKMAEYDYQGWHADPYIGREFHGVWGDFDVKINIDSSYVLGGTGVLQNPQEVGHGYQMPFKKLKRPASQKLTWHFAAKNVHDFAWAADPDYQHVKYKVEGGPELHFLYQEDSLTKSWKKFPEYMGRFFQLMGERFGKYPYAQYSFIQGGDGGMEYPMCTMITGHRKLESLVGVGVHEGAHSWFQGMLATNEALYPWMDEGFTSFGEAYVMDKLFKRNLPNPYFKSYLGYFRMIELDIQEPMSTHADFYKKNATYGITSYNKGAVFLAQLEYVIGKEAFDKGMLRYFYEWRFKHPNINDFIRVMEKESGLELDWYKEQFVNSTNTIDYAIKSVMDNEGNKTLVSLERAGEMPMPLDIVVTLKNGKREYYYIPLRIMRGEKQETLFNMERVLKPDWPWTYPEYNLSLPYSLSEIESIVIDPTYRLADFNRTNNVYPLENNSVKFYDVSGEEVKP</sequence>
<dbReference type="CDD" id="cd09604">
    <property type="entry name" value="M1_APN_like"/>
    <property type="match status" value="1"/>
</dbReference>
<evidence type="ECO:0000313" key="6">
    <source>
        <dbReference type="Proteomes" id="UP001403385"/>
    </source>
</evidence>
<comment type="cofactor">
    <cofactor evidence="2">
        <name>Zn(2+)</name>
        <dbReference type="ChEBI" id="CHEBI:29105"/>
    </cofactor>
    <text evidence="2">Binds 1 zinc ion per subunit.</text>
</comment>
<feature type="binding site" evidence="2">
    <location>
        <position position="354"/>
    </location>
    <ligand>
        <name>Zn(2+)</name>
        <dbReference type="ChEBI" id="CHEBI:29105"/>
        <note>catalytic</note>
    </ligand>
</feature>
<comment type="caution">
    <text evidence="5">The sequence shown here is derived from an EMBL/GenBank/DDBJ whole genome shotgun (WGS) entry which is preliminary data.</text>
</comment>
<dbReference type="Pfam" id="PF01433">
    <property type="entry name" value="Peptidase_M1"/>
    <property type="match status" value="1"/>
</dbReference>
<accession>A0AAW9S5S2</accession>
<organism evidence="5 6">
    <name type="scientific">Rapidithrix thailandica</name>
    <dbReference type="NCBI Taxonomy" id="413964"/>
    <lineage>
        <taxon>Bacteria</taxon>
        <taxon>Pseudomonadati</taxon>
        <taxon>Bacteroidota</taxon>
        <taxon>Cytophagia</taxon>
        <taxon>Cytophagales</taxon>
        <taxon>Flammeovirgaceae</taxon>
        <taxon>Rapidithrix</taxon>
    </lineage>
</organism>